<dbReference type="InterPro" id="IPR023214">
    <property type="entry name" value="HAD_sf"/>
</dbReference>
<evidence type="ECO:0000313" key="1">
    <source>
        <dbReference type="EMBL" id="MFE4107926.1"/>
    </source>
</evidence>
<reference evidence="1 2" key="1">
    <citation type="submission" date="2024-10" db="EMBL/GenBank/DDBJ databases">
        <authorList>
            <person name="Ratan Roy A."/>
            <person name="Morales Sandoval P.H."/>
            <person name="De Los Santos Villalobos S."/>
            <person name="Chakraborty S."/>
            <person name="Mukherjee J."/>
        </authorList>
    </citation>
    <scope>NUCLEOTIDE SEQUENCE [LARGE SCALE GENOMIC DNA]</scope>
    <source>
        <strain evidence="1 2">S1</strain>
    </source>
</reference>
<dbReference type="RefSeq" id="WP_377967120.1">
    <property type="nucleotide sequence ID" value="NZ_JBHZOL010000095.1"/>
</dbReference>
<sequence>MPTIRLIATDLDGTLTQHEQFTPLLLTKLQQLQAAGFRVLIVTGRAAGWVNGLVHYLPVAGAIAENGGLFFSKTQPEAKLLAPIADWASHREELAKVFAQLKTKLPQLQESFDNRFRLTDWTFEVSGLSLAELDWLQQACQSAGWGFTYSTVQCHIRLPQQDKAPALETVLETYFPSISPGTVLTVGDSPNDESLFDPSQFAHSVGVANVVHYRDRLQHLPRYVTPAAEVAGFSQLVEKLLASRH</sequence>
<dbReference type="NCBIfam" id="TIGR01484">
    <property type="entry name" value="HAD-SF-IIB"/>
    <property type="match status" value="1"/>
</dbReference>
<dbReference type="EMBL" id="JBHZOL010000095">
    <property type="protein sequence ID" value="MFE4107926.1"/>
    <property type="molecule type" value="Genomic_DNA"/>
</dbReference>
<dbReference type="InterPro" id="IPR006379">
    <property type="entry name" value="HAD-SF_hydro_IIB"/>
</dbReference>
<dbReference type="PANTHER" id="PTHR10000:SF8">
    <property type="entry name" value="HAD SUPERFAMILY HYDROLASE-LIKE, TYPE 3"/>
    <property type="match status" value="1"/>
</dbReference>
<dbReference type="Proteomes" id="UP001600165">
    <property type="component" value="Unassembled WGS sequence"/>
</dbReference>
<gene>
    <name evidence="1" type="ORF">ACFVKH_16695</name>
</gene>
<name>A0ABW6IIB0_9CYAN</name>
<keyword evidence="2" id="KW-1185">Reference proteome</keyword>
<organism evidence="1 2">
    <name type="scientific">Almyronema epifaneia S1</name>
    <dbReference type="NCBI Taxonomy" id="2991925"/>
    <lineage>
        <taxon>Bacteria</taxon>
        <taxon>Bacillati</taxon>
        <taxon>Cyanobacteriota</taxon>
        <taxon>Cyanophyceae</taxon>
        <taxon>Nodosilineales</taxon>
        <taxon>Nodosilineaceae</taxon>
        <taxon>Almyronema</taxon>
        <taxon>Almyronema epifaneia</taxon>
    </lineage>
</organism>
<dbReference type="PANTHER" id="PTHR10000">
    <property type="entry name" value="PHOSPHOSERINE PHOSPHATASE"/>
    <property type="match status" value="1"/>
</dbReference>
<dbReference type="Gene3D" id="3.40.50.1000">
    <property type="entry name" value="HAD superfamily/HAD-like"/>
    <property type="match status" value="1"/>
</dbReference>
<dbReference type="Gene3D" id="3.90.1070.10">
    <property type="match status" value="1"/>
</dbReference>
<comment type="caution">
    <text evidence="1">The sequence shown here is derived from an EMBL/GenBank/DDBJ whole genome shotgun (WGS) entry which is preliminary data.</text>
</comment>
<protein>
    <submittedName>
        <fullName evidence="1">HAD family hydrolase</fullName>
        <ecNumber evidence="1">3.1.3.-</ecNumber>
    </submittedName>
</protein>
<dbReference type="SUPFAM" id="SSF56784">
    <property type="entry name" value="HAD-like"/>
    <property type="match status" value="1"/>
</dbReference>
<accession>A0ABW6IIB0</accession>
<keyword evidence="1" id="KW-0378">Hydrolase</keyword>
<dbReference type="Pfam" id="PF08282">
    <property type="entry name" value="Hydrolase_3"/>
    <property type="match status" value="1"/>
</dbReference>
<dbReference type="InterPro" id="IPR036412">
    <property type="entry name" value="HAD-like_sf"/>
</dbReference>
<evidence type="ECO:0000313" key="2">
    <source>
        <dbReference type="Proteomes" id="UP001600165"/>
    </source>
</evidence>
<proteinExistence type="predicted"/>
<dbReference type="EC" id="3.1.3.-" evidence="1"/>
<dbReference type="GO" id="GO:0016787">
    <property type="term" value="F:hydrolase activity"/>
    <property type="evidence" value="ECO:0007669"/>
    <property type="project" value="UniProtKB-KW"/>
</dbReference>